<keyword evidence="2" id="KW-1185">Reference proteome</keyword>
<sequence length="123" mass="13607">MDRTFYAIHVGDLYGYSGSVKTRVLAVFSSLACFPRHNSVLYCVAAADGGGLAHRATISHRAAPLTLLPQYVLVFRQTGAELDTQVRVKPPLVNDILDQYERHLNFLHLNREAPGNTLTLPDT</sequence>
<reference evidence="1 2" key="1">
    <citation type="submission" date="2014-08" db="EMBL/GenBank/DDBJ databases">
        <title>Genome sequences of NCPPB Pectobacterium isolates.</title>
        <authorList>
            <person name="Glover R.H."/>
            <person name="Sapp M."/>
            <person name="Elphinstone J."/>
        </authorList>
    </citation>
    <scope>NUCLEOTIDE SEQUENCE [LARGE SCALE GENOMIC DNA]</scope>
    <source>
        <strain evidence="1 2">NCPPB 2793</strain>
    </source>
</reference>
<protein>
    <submittedName>
        <fullName evidence="1">Uncharacterized protein</fullName>
    </submittedName>
</protein>
<dbReference type="Proteomes" id="UP000032869">
    <property type="component" value="Unassembled WGS sequence"/>
</dbReference>
<accession>A0ABR4V310</accession>
<organism evidence="1 2">
    <name type="scientific">Pectobacterium betavasculorum</name>
    <dbReference type="NCBI Taxonomy" id="55207"/>
    <lineage>
        <taxon>Bacteria</taxon>
        <taxon>Pseudomonadati</taxon>
        <taxon>Pseudomonadota</taxon>
        <taxon>Gammaproteobacteria</taxon>
        <taxon>Enterobacterales</taxon>
        <taxon>Pectobacteriaceae</taxon>
        <taxon>Pectobacterium</taxon>
    </lineage>
</organism>
<evidence type="ECO:0000313" key="1">
    <source>
        <dbReference type="EMBL" id="KFX21820.1"/>
    </source>
</evidence>
<evidence type="ECO:0000313" key="2">
    <source>
        <dbReference type="Proteomes" id="UP000032869"/>
    </source>
</evidence>
<dbReference type="EMBL" id="JQHL01000001">
    <property type="protein sequence ID" value="KFX21820.1"/>
    <property type="molecule type" value="Genomic_DNA"/>
</dbReference>
<gene>
    <name evidence="1" type="ORF">JV35_01315</name>
</gene>
<proteinExistence type="predicted"/>
<name>A0ABR4V310_9GAMM</name>
<comment type="caution">
    <text evidence="1">The sequence shown here is derived from an EMBL/GenBank/DDBJ whole genome shotgun (WGS) entry which is preliminary data.</text>
</comment>